<dbReference type="AlphaFoldDB" id="A0A8D8HIC8"/>
<dbReference type="EMBL" id="HBUE01319994">
    <property type="protein sequence ID" value="CAG6587523.1"/>
    <property type="molecule type" value="Transcribed_RNA"/>
</dbReference>
<dbReference type="EMBL" id="HBUE01319997">
    <property type="protein sequence ID" value="CAG6587529.1"/>
    <property type="molecule type" value="Transcribed_RNA"/>
</dbReference>
<protein>
    <submittedName>
        <fullName evidence="2">(northern house mosquito) hypothetical protein</fullName>
    </submittedName>
</protein>
<reference evidence="2" key="1">
    <citation type="submission" date="2021-05" db="EMBL/GenBank/DDBJ databases">
        <authorList>
            <person name="Alioto T."/>
            <person name="Alioto T."/>
            <person name="Gomez Garrido J."/>
        </authorList>
    </citation>
    <scope>NUCLEOTIDE SEQUENCE</scope>
</reference>
<feature type="region of interest" description="Disordered" evidence="1">
    <location>
        <begin position="39"/>
        <end position="116"/>
    </location>
</feature>
<dbReference type="EMBL" id="HBUE01213487">
    <property type="protein sequence ID" value="CAG6535537.1"/>
    <property type="molecule type" value="Transcribed_RNA"/>
</dbReference>
<organism evidence="2">
    <name type="scientific">Culex pipiens</name>
    <name type="common">House mosquito</name>
    <dbReference type="NCBI Taxonomy" id="7175"/>
    <lineage>
        <taxon>Eukaryota</taxon>
        <taxon>Metazoa</taxon>
        <taxon>Ecdysozoa</taxon>
        <taxon>Arthropoda</taxon>
        <taxon>Hexapoda</taxon>
        <taxon>Insecta</taxon>
        <taxon>Pterygota</taxon>
        <taxon>Neoptera</taxon>
        <taxon>Endopterygota</taxon>
        <taxon>Diptera</taxon>
        <taxon>Nematocera</taxon>
        <taxon>Culicoidea</taxon>
        <taxon>Culicidae</taxon>
        <taxon>Culicinae</taxon>
        <taxon>Culicini</taxon>
        <taxon>Culex</taxon>
        <taxon>Culex</taxon>
    </lineage>
</organism>
<accession>A0A8D8HIC8</accession>
<evidence type="ECO:0000313" key="2">
    <source>
        <dbReference type="EMBL" id="CAG6535543.1"/>
    </source>
</evidence>
<dbReference type="EMBL" id="HBUE01213492">
    <property type="protein sequence ID" value="CAG6535546.1"/>
    <property type="molecule type" value="Transcribed_RNA"/>
</dbReference>
<evidence type="ECO:0000256" key="1">
    <source>
        <dbReference type="SAM" id="MobiDB-lite"/>
    </source>
</evidence>
<dbReference type="EMBL" id="HBUE01213490">
    <property type="protein sequence ID" value="CAG6535543.1"/>
    <property type="molecule type" value="Transcribed_RNA"/>
</dbReference>
<dbReference type="EMBL" id="HBUE01319999">
    <property type="protein sequence ID" value="CAG6587532.1"/>
    <property type="molecule type" value="Transcribed_RNA"/>
</dbReference>
<sequence length="251" mass="26736">MEEAVQEAAGGNRLRDAGQAAFGGARALHGPRVLRGAVRARLPADLRQPPARADRDGQAQLPGAADGARRPVLPLQEHRTVGNDHAERHQGDNGRAAGGPAVQAARPARSGPEADAVSAPGLCALSHPGALSGVPELYGCADRADTASESEPTQPPLRPKGRPAAAEPDRDRAGLHRKRLYRQGAPALQRQRRVHCGRADLRAEHRDDQPGERFVFVRSRVQGVDLLLLEPANVYVHLRDTGSATAGQHRL</sequence>
<feature type="region of interest" description="Disordered" evidence="1">
    <location>
        <begin position="144"/>
        <end position="175"/>
    </location>
</feature>
<feature type="compositionally biased region" description="Basic and acidic residues" evidence="1">
    <location>
        <begin position="76"/>
        <end position="92"/>
    </location>
</feature>
<proteinExistence type="predicted"/>
<name>A0A8D8HIC8_CULPI</name>